<sequence>MILMLHDHYFVDAVRNAATCMSSLDRNQLANYWHIFVGLSDTCEATEGRRPRNSARTRVGGERAH</sequence>
<gene>
    <name evidence="2" type="ORF">MARPO_0073s0022</name>
</gene>
<dbReference type="Proteomes" id="UP000244005">
    <property type="component" value="Unassembled WGS sequence"/>
</dbReference>
<evidence type="ECO:0000256" key="1">
    <source>
        <dbReference type="SAM" id="MobiDB-lite"/>
    </source>
</evidence>
<organism evidence="2 3">
    <name type="scientific">Marchantia polymorpha</name>
    <name type="common">Common liverwort</name>
    <name type="synonym">Marchantia aquatica</name>
    <dbReference type="NCBI Taxonomy" id="3197"/>
    <lineage>
        <taxon>Eukaryota</taxon>
        <taxon>Viridiplantae</taxon>
        <taxon>Streptophyta</taxon>
        <taxon>Embryophyta</taxon>
        <taxon>Marchantiophyta</taxon>
        <taxon>Marchantiopsida</taxon>
        <taxon>Marchantiidae</taxon>
        <taxon>Marchantiales</taxon>
        <taxon>Marchantiaceae</taxon>
        <taxon>Marchantia</taxon>
    </lineage>
</organism>
<dbReference type="Gramene" id="Mp5g19220.1">
    <property type="protein sequence ID" value="Mp5g19220.1.cds"/>
    <property type="gene ID" value="Mp5g19220"/>
</dbReference>
<feature type="region of interest" description="Disordered" evidence="1">
    <location>
        <begin position="45"/>
        <end position="65"/>
    </location>
</feature>
<accession>A0A2R6WMS3</accession>
<keyword evidence="3" id="KW-1185">Reference proteome</keyword>
<proteinExistence type="predicted"/>
<reference evidence="3" key="1">
    <citation type="journal article" date="2017" name="Cell">
        <title>Insights into land plant evolution garnered from the Marchantia polymorpha genome.</title>
        <authorList>
            <person name="Bowman J.L."/>
            <person name="Kohchi T."/>
            <person name="Yamato K.T."/>
            <person name="Jenkins J."/>
            <person name="Shu S."/>
            <person name="Ishizaki K."/>
            <person name="Yamaoka S."/>
            <person name="Nishihama R."/>
            <person name="Nakamura Y."/>
            <person name="Berger F."/>
            <person name="Adam C."/>
            <person name="Aki S.S."/>
            <person name="Althoff F."/>
            <person name="Araki T."/>
            <person name="Arteaga-Vazquez M.A."/>
            <person name="Balasubrmanian S."/>
            <person name="Barry K."/>
            <person name="Bauer D."/>
            <person name="Boehm C.R."/>
            <person name="Briginshaw L."/>
            <person name="Caballero-Perez J."/>
            <person name="Catarino B."/>
            <person name="Chen F."/>
            <person name="Chiyoda S."/>
            <person name="Chovatia M."/>
            <person name="Davies K.M."/>
            <person name="Delmans M."/>
            <person name="Demura T."/>
            <person name="Dierschke T."/>
            <person name="Dolan L."/>
            <person name="Dorantes-Acosta A.E."/>
            <person name="Eklund D.M."/>
            <person name="Florent S.N."/>
            <person name="Flores-Sandoval E."/>
            <person name="Fujiyama A."/>
            <person name="Fukuzawa H."/>
            <person name="Galik B."/>
            <person name="Grimanelli D."/>
            <person name="Grimwood J."/>
            <person name="Grossniklaus U."/>
            <person name="Hamada T."/>
            <person name="Haseloff J."/>
            <person name="Hetherington A.J."/>
            <person name="Higo A."/>
            <person name="Hirakawa Y."/>
            <person name="Hundley H.N."/>
            <person name="Ikeda Y."/>
            <person name="Inoue K."/>
            <person name="Inoue S.I."/>
            <person name="Ishida S."/>
            <person name="Jia Q."/>
            <person name="Kakita M."/>
            <person name="Kanazawa T."/>
            <person name="Kawai Y."/>
            <person name="Kawashima T."/>
            <person name="Kennedy M."/>
            <person name="Kinose K."/>
            <person name="Kinoshita T."/>
            <person name="Kohara Y."/>
            <person name="Koide E."/>
            <person name="Komatsu K."/>
            <person name="Kopischke S."/>
            <person name="Kubo M."/>
            <person name="Kyozuka J."/>
            <person name="Lagercrantz U."/>
            <person name="Lin S.S."/>
            <person name="Lindquist E."/>
            <person name="Lipzen A.M."/>
            <person name="Lu C.W."/>
            <person name="De Luna E."/>
            <person name="Martienssen R.A."/>
            <person name="Minamino N."/>
            <person name="Mizutani M."/>
            <person name="Mizutani M."/>
            <person name="Mochizuki N."/>
            <person name="Monte I."/>
            <person name="Mosher R."/>
            <person name="Nagasaki H."/>
            <person name="Nakagami H."/>
            <person name="Naramoto S."/>
            <person name="Nishitani K."/>
            <person name="Ohtani M."/>
            <person name="Okamoto T."/>
            <person name="Okumura M."/>
            <person name="Phillips J."/>
            <person name="Pollak B."/>
            <person name="Reinders A."/>
            <person name="Rovekamp M."/>
            <person name="Sano R."/>
            <person name="Sawa S."/>
            <person name="Schmid M.W."/>
            <person name="Shirakawa M."/>
            <person name="Solano R."/>
            <person name="Spunde A."/>
            <person name="Suetsugu N."/>
            <person name="Sugano S."/>
            <person name="Sugiyama A."/>
            <person name="Sun R."/>
            <person name="Suzuki Y."/>
            <person name="Takenaka M."/>
            <person name="Takezawa D."/>
            <person name="Tomogane H."/>
            <person name="Tsuzuki M."/>
            <person name="Ueda T."/>
            <person name="Umeda M."/>
            <person name="Ward J.M."/>
            <person name="Watanabe Y."/>
            <person name="Yazaki K."/>
            <person name="Yokoyama R."/>
            <person name="Yoshitake Y."/>
            <person name="Yotsui I."/>
            <person name="Zachgo S."/>
            <person name="Schmutz J."/>
        </authorList>
    </citation>
    <scope>NUCLEOTIDE SEQUENCE [LARGE SCALE GENOMIC DNA]</scope>
    <source>
        <strain evidence="3">Tak-1</strain>
    </source>
</reference>
<evidence type="ECO:0000313" key="2">
    <source>
        <dbReference type="EMBL" id="PTQ35146.1"/>
    </source>
</evidence>
<protein>
    <submittedName>
        <fullName evidence="2">Uncharacterized protein</fullName>
    </submittedName>
</protein>
<evidence type="ECO:0000313" key="3">
    <source>
        <dbReference type="Proteomes" id="UP000244005"/>
    </source>
</evidence>
<name>A0A2R6WMS3_MARPO</name>
<dbReference type="AlphaFoldDB" id="A0A2R6WMS3"/>
<dbReference type="EMBL" id="KZ772745">
    <property type="protein sequence ID" value="PTQ35146.1"/>
    <property type="molecule type" value="Genomic_DNA"/>
</dbReference>